<evidence type="ECO:0000313" key="3">
    <source>
        <dbReference type="Proteomes" id="UP001139347"/>
    </source>
</evidence>
<keyword evidence="3" id="KW-1185">Reference proteome</keyword>
<dbReference type="InterPro" id="IPR036691">
    <property type="entry name" value="Endo/exonu/phosph_ase_sf"/>
</dbReference>
<protein>
    <submittedName>
        <fullName evidence="2">Endonuclease/exonuclease/phosphatase family protein</fullName>
    </submittedName>
</protein>
<dbReference type="Proteomes" id="UP001139347">
    <property type="component" value="Unassembled WGS sequence"/>
</dbReference>
<organism evidence="2 3">
    <name type="scientific">Paenibacillus mangrovi</name>
    <dbReference type="NCBI Taxonomy" id="2931978"/>
    <lineage>
        <taxon>Bacteria</taxon>
        <taxon>Bacillati</taxon>
        <taxon>Bacillota</taxon>
        <taxon>Bacilli</taxon>
        <taxon>Bacillales</taxon>
        <taxon>Paenibacillaceae</taxon>
        <taxon>Paenibacillus</taxon>
    </lineage>
</organism>
<keyword evidence="2" id="KW-0378">Hydrolase</keyword>
<dbReference type="CDD" id="cd09083">
    <property type="entry name" value="EEP-1"/>
    <property type="match status" value="1"/>
</dbReference>
<dbReference type="GO" id="GO:0000175">
    <property type="term" value="F:3'-5'-RNA exonuclease activity"/>
    <property type="evidence" value="ECO:0007669"/>
    <property type="project" value="TreeGrafter"/>
</dbReference>
<dbReference type="InterPro" id="IPR050410">
    <property type="entry name" value="CCR4/nocturin_mRNA_transcr"/>
</dbReference>
<keyword evidence="2" id="KW-0255">Endonuclease</keyword>
<gene>
    <name evidence="2" type="ORF">MUG84_00795</name>
</gene>
<dbReference type="GO" id="GO:0004519">
    <property type="term" value="F:endonuclease activity"/>
    <property type="evidence" value="ECO:0007669"/>
    <property type="project" value="UniProtKB-KW"/>
</dbReference>
<name>A0A9X2B3R6_9BACL</name>
<sequence>MEMTVMSFNLRYNNPGDGANQWMYRADRAAQMIKDHHPLVIGTQEGYYDMLTDLQERLDDYAWAGTGRMGGHENEHCAIFYRKEVLALLEQGTFWLSETPDVPGSKSWDSDLPRICTWARFEHRQIGEKLTVFNIHLDHLGQEARNQGTRMIWESIASSYEKHPTPTILTGDFNSHPSELPIALLRGNIELDGQRSWLKDAYTAMSSEIGSTRHDFNGGEQGEPIDYIFVSPEWNVRSIQVDRHLMDGAYPSDHYPVIAKLHCEGSTNI</sequence>
<evidence type="ECO:0000259" key="1">
    <source>
        <dbReference type="Pfam" id="PF03372"/>
    </source>
</evidence>
<keyword evidence="2" id="KW-0540">Nuclease</keyword>
<dbReference type="SUPFAM" id="SSF56219">
    <property type="entry name" value="DNase I-like"/>
    <property type="match status" value="1"/>
</dbReference>
<comment type="caution">
    <text evidence="2">The sequence shown here is derived from an EMBL/GenBank/DDBJ whole genome shotgun (WGS) entry which is preliminary data.</text>
</comment>
<dbReference type="PANTHER" id="PTHR12121:SF36">
    <property type="entry name" value="ENDONUCLEASE_EXONUCLEASE_PHOSPHATASE DOMAIN-CONTAINING PROTEIN"/>
    <property type="match status" value="1"/>
</dbReference>
<evidence type="ECO:0000313" key="2">
    <source>
        <dbReference type="EMBL" id="MCJ8010278.1"/>
    </source>
</evidence>
<dbReference type="AlphaFoldDB" id="A0A9X2B3R6"/>
<dbReference type="RefSeq" id="WP_244717788.1">
    <property type="nucleotide sequence ID" value="NZ_JALIRP010000001.1"/>
</dbReference>
<accession>A0A9X2B3R6</accession>
<reference evidence="2" key="1">
    <citation type="submission" date="2022-04" db="EMBL/GenBank/DDBJ databases">
        <title>Paenibacillus mangrovi sp. nov., a novel endophytic bacterium isolated from bark of Kandelia candel.</title>
        <authorList>
            <person name="Tuo L."/>
        </authorList>
    </citation>
    <scope>NUCLEOTIDE SEQUENCE</scope>
    <source>
        <strain evidence="2">KQZ6P-2</strain>
    </source>
</reference>
<dbReference type="Pfam" id="PF03372">
    <property type="entry name" value="Exo_endo_phos"/>
    <property type="match status" value="1"/>
</dbReference>
<proteinExistence type="predicted"/>
<dbReference type="PANTHER" id="PTHR12121">
    <property type="entry name" value="CARBON CATABOLITE REPRESSOR PROTEIN 4"/>
    <property type="match status" value="1"/>
</dbReference>
<dbReference type="Gene3D" id="3.60.10.10">
    <property type="entry name" value="Endonuclease/exonuclease/phosphatase"/>
    <property type="match status" value="1"/>
</dbReference>
<dbReference type="InterPro" id="IPR005135">
    <property type="entry name" value="Endo/exonuclease/phosphatase"/>
</dbReference>
<dbReference type="EMBL" id="JALIRP010000001">
    <property type="protein sequence ID" value="MCJ8010278.1"/>
    <property type="molecule type" value="Genomic_DNA"/>
</dbReference>
<feature type="domain" description="Endonuclease/exonuclease/phosphatase" evidence="1">
    <location>
        <begin position="6"/>
        <end position="254"/>
    </location>
</feature>